<dbReference type="InterPro" id="IPR050267">
    <property type="entry name" value="Anti-sigma-factor_SerPK"/>
</dbReference>
<evidence type="ECO:0000259" key="3">
    <source>
        <dbReference type="Pfam" id="PF14417"/>
    </source>
</evidence>
<dbReference type="GO" id="GO:0004674">
    <property type="term" value="F:protein serine/threonine kinase activity"/>
    <property type="evidence" value="ECO:0007669"/>
    <property type="project" value="UniProtKB-KW"/>
</dbReference>
<protein>
    <submittedName>
        <fullName evidence="4">Sensor histidine kinase</fullName>
    </submittedName>
</protein>
<dbReference type="RefSeq" id="WP_163202231.1">
    <property type="nucleotide sequence ID" value="NZ_JAAGWG010000004.1"/>
</dbReference>
<dbReference type="SUPFAM" id="SSF55874">
    <property type="entry name" value="ATPase domain of HSP90 chaperone/DNA topoisomerase II/histidine kinase"/>
    <property type="match status" value="1"/>
</dbReference>
<proteinExistence type="predicted"/>
<organism evidence="4 5">
    <name type="scientific">Blastococcus saxobsidens</name>
    <dbReference type="NCBI Taxonomy" id="138336"/>
    <lineage>
        <taxon>Bacteria</taxon>
        <taxon>Bacillati</taxon>
        <taxon>Actinomycetota</taxon>
        <taxon>Actinomycetes</taxon>
        <taxon>Geodermatophilales</taxon>
        <taxon>Geodermatophilaceae</taxon>
        <taxon>Blastococcus</taxon>
    </lineage>
</organism>
<dbReference type="NCBIfam" id="NF041045">
    <property type="entry name" value="RsbA_anti_sig"/>
    <property type="match status" value="1"/>
</dbReference>
<dbReference type="EMBL" id="JAAGWG010000004">
    <property type="protein sequence ID" value="NEK84805.1"/>
    <property type="molecule type" value="Genomic_DNA"/>
</dbReference>
<evidence type="ECO:0000256" key="1">
    <source>
        <dbReference type="ARBA" id="ARBA00022527"/>
    </source>
</evidence>
<gene>
    <name evidence="4" type="ORF">GCU60_03360</name>
</gene>
<keyword evidence="4" id="KW-0418">Kinase</keyword>
<dbReference type="InterPro" id="IPR003594">
    <property type="entry name" value="HATPase_dom"/>
</dbReference>
<name>A0A6L9VYE7_9ACTN</name>
<dbReference type="Gene3D" id="3.30.565.10">
    <property type="entry name" value="Histidine kinase-like ATPase, C-terminal domain"/>
    <property type="match status" value="1"/>
</dbReference>
<dbReference type="InterPro" id="IPR036890">
    <property type="entry name" value="HATPase_C_sf"/>
</dbReference>
<dbReference type="Pfam" id="PF14417">
    <property type="entry name" value="MEDS"/>
    <property type="match status" value="1"/>
</dbReference>
<evidence type="ECO:0000313" key="4">
    <source>
        <dbReference type="EMBL" id="NEK84805.1"/>
    </source>
</evidence>
<reference evidence="4 5" key="1">
    <citation type="submission" date="2019-12" db="EMBL/GenBank/DDBJ databases">
        <title>the WGS of Blastococcus saxobsidens 67B17.</title>
        <authorList>
            <person name="Jiang Z."/>
        </authorList>
    </citation>
    <scope>NUCLEOTIDE SEQUENCE [LARGE SCALE GENOMIC DNA]</scope>
    <source>
        <strain evidence="4 5">67B17</strain>
    </source>
</reference>
<feature type="domain" description="Histidine kinase/HSP90-like ATPase" evidence="2">
    <location>
        <begin position="211"/>
        <end position="327"/>
    </location>
</feature>
<comment type="caution">
    <text evidence="4">The sequence shown here is derived from an EMBL/GenBank/DDBJ whole genome shotgun (WGS) entry which is preliminary data.</text>
</comment>
<keyword evidence="1" id="KW-0723">Serine/threonine-protein kinase</keyword>
<dbReference type="AlphaFoldDB" id="A0A6L9VYE7"/>
<dbReference type="InterPro" id="IPR047718">
    <property type="entry name" value="RsbA-like_anti_sig"/>
</dbReference>
<feature type="domain" description="MEDS" evidence="3">
    <location>
        <begin position="24"/>
        <end position="170"/>
    </location>
</feature>
<accession>A0A6L9VYE7</accession>
<dbReference type="Proteomes" id="UP000479241">
    <property type="component" value="Unassembled WGS sequence"/>
</dbReference>
<evidence type="ECO:0000313" key="5">
    <source>
        <dbReference type="Proteomes" id="UP000479241"/>
    </source>
</evidence>
<evidence type="ECO:0000259" key="2">
    <source>
        <dbReference type="Pfam" id="PF13581"/>
    </source>
</evidence>
<dbReference type="InterPro" id="IPR025847">
    <property type="entry name" value="MEDS_domain"/>
</dbReference>
<dbReference type="CDD" id="cd16936">
    <property type="entry name" value="HATPase_RsbW-like"/>
    <property type="match status" value="1"/>
</dbReference>
<sequence>MREAGDVGTAGAAVPVAGCAQPCTHVGLVAGSDEELLAGVVPFVEEGFRAGDLVLMSCPPATDALITSALGGRASDIAADDRICLADTRVADGVAAMSDWLQRASAARSGRLRLVGQVRFGAEPRYWREGMRYEAAANRMLADAPLSLLCLFDRRELPADVLSGVPATHPLLLDEEGLRSSAGFGDPQDFVRRLPVPREPVEDAGPVFSVADAPSLAALRGALRTVLAERVRDPELAEDLHFAASEIASNAFRHGARPVSARVWVSDDRVVCAIGDSGPGFDDPFTGFRPAHGADLSRGGMGLWLARKLWDHVDVLPRPGGVVVRLSTRLR</sequence>
<dbReference type="Pfam" id="PF13581">
    <property type="entry name" value="HATPase_c_2"/>
    <property type="match status" value="1"/>
</dbReference>
<keyword evidence="4" id="KW-0808">Transferase</keyword>
<dbReference type="PANTHER" id="PTHR35526">
    <property type="entry name" value="ANTI-SIGMA-F FACTOR RSBW-RELATED"/>
    <property type="match status" value="1"/>
</dbReference>
<dbReference type="PANTHER" id="PTHR35526:SF3">
    <property type="entry name" value="ANTI-SIGMA-F FACTOR RSBW"/>
    <property type="match status" value="1"/>
</dbReference>